<feature type="domain" description="ABC transmembrane type-1" evidence="10">
    <location>
        <begin position="24"/>
        <end position="399"/>
    </location>
</feature>
<reference evidence="12" key="1">
    <citation type="submission" date="2019-07" db="EMBL/GenBank/DDBJ databases">
        <title>Bacillus alkalisoli sp. nov. isolated from saline soil.</title>
        <authorList>
            <person name="Sun J.-Q."/>
            <person name="Xu L."/>
        </authorList>
    </citation>
    <scope>NUCLEOTIDE SEQUENCE [LARGE SCALE GENOMIC DNA]</scope>
    <source>
        <strain evidence="12">M4U3P1</strain>
    </source>
</reference>
<evidence type="ECO:0000256" key="1">
    <source>
        <dbReference type="ARBA" id="ARBA00004651"/>
    </source>
</evidence>
<dbReference type="GO" id="GO:0034040">
    <property type="term" value="F:ATPase-coupled lipid transmembrane transporter activity"/>
    <property type="evidence" value="ECO:0007669"/>
    <property type="project" value="TreeGrafter"/>
</dbReference>
<feature type="transmembrane region" description="Helical" evidence="8">
    <location>
        <begin position="253"/>
        <end position="271"/>
    </location>
</feature>
<sequence>MTTRHKETEKRLLRYALTAKRTIIVALLLLTFAVAAELTGPFIAKHMIDHHIMGIEQEWVPTDGDGVAFNGQTYERGDRVSSINNEEGITILQIDRSYVAMEGTLAFDGEREWAIDQLVVTRGDQVATYNATPMTASDVYAFFEGELPYVLLLMSGYFLLIVFASVLHYFQAYWLEKSANRIILRMRNDVFRKTHELPISYFDQVGAGKIVSRITNDTEAIRELYVRVLATFFSSVVYLIGIFIALFILDYRLALATLIIVPIIIVWMIVYRKYASAYNHVIREKISDINGRINENIQGMPIIQAFGRQKEVQEEFETINETHYRFNRKLLTLNSLTGFNLLNLIRSICFVALIWYFGGASLGIGSVISLGVLYAFVDYINRMFDPVNGIVNQLSLLEEARVAGDRVFYLLDEAGTPVLFEKERKLSGEVHFDNVSFAYKGDTYVLHDISFKVNKGETAAFVGATGSGKSSIMNVLFRFYDHQRGTVKIDGQDIHDMSRQELRENMAIVLQDPFIFTGTIASNIRMDNEQITDAEILDALEKVGAKPLIDRLPNGIHEEINEKGSMLSSGERQLLSFARALAAKPAILMLDEATANVDTETEAIIQHALDVVKAGRTTLVIAHRLSTIREADHIFVLDKGHIVEKGTHEELMEQKGKYHHMYMLQQKGSKKVG</sequence>
<dbReference type="InterPro" id="IPR011527">
    <property type="entry name" value="ABC1_TM_dom"/>
</dbReference>
<dbReference type="EMBL" id="CP041372">
    <property type="protein sequence ID" value="QKS70718.1"/>
    <property type="molecule type" value="Genomic_DNA"/>
</dbReference>
<evidence type="ECO:0000313" key="11">
    <source>
        <dbReference type="EMBL" id="QKS70718.1"/>
    </source>
</evidence>
<dbReference type="AlphaFoldDB" id="A0A859FCZ8"/>
<dbReference type="Pfam" id="PF00005">
    <property type="entry name" value="ABC_tran"/>
    <property type="match status" value="1"/>
</dbReference>
<dbReference type="PROSITE" id="PS00211">
    <property type="entry name" value="ABC_TRANSPORTER_1"/>
    <property type="match status" value="1"/>
</dbReference>
<name>A0A859FCZ8_9BACI</name>
<evidence type="ECO:0000256" key="4">
    <source>
        <dbReference type="ARBA" id="ARBA00022741"/>
    </source>
</evidence>
<dbReference type="GO" id="GO:0016887">
    <property type="term" value="F:ATP hydrolysis activity"/>
    <property type="evidence" value="ECO:0007669"/>
    <property type="project" value="InterPro"/>
</dbReference>
<evidence type="ECO:0000259" key="9">
    <source>
        <dbReference type="PROSITE" id="PS50893"/>
    </source>
</evidence>
<keyword evidence="7 8" id="KW-0472">Membrane</keyword>
<accession>A0A859FCZ8</accession>
<feature type="transmembrane region" description="Helical" evidence="8">
    <location>
        <begin position="149"/>
        <end position="175"/>
    </location>
</feature>
<dbReference type="GO" id="GO:0140359">
    <property type="term" value="F:ABC-type transporter activity"/>
    <property type="evidence" value="ECO:0007669"/>
    <property type="project" value="InterPro"/>
</dbReference>
<feature type="transmembrane region" description="Helical" evidence="8">
    <location>
        <begin position="224"/>
        <end position="247"/>
    </location>
</feature>
<evidence type="ECO:0000256" key="3">
    <source>
        <dbReference type="ARBA" id="ARBA00022692"/>
    </source>
</evidence>
<gene>
    <name evidence="11" type="ORF">FLK61_28690</name>
</gene>
<dbReference type="PROSITE" id="PS50929">
    <property type="entry name" value="ABC_TM1F"/>
    <property type="match status" value="1"/>
</dbReference>
<dbReference type="RefSeq" id="WP_176008754.1">
    <property type="nucleotide sequence ID" value="NZ_CP041372.2"/>
</dbReference>
<dbReference type="Gene3D" id="3.40.50.300">
    <property type="entry name" value="P-loop containing nucleotide triphosphate hydrolases"/>
    <property type="match status" value="1"/>
</dbReference>
<dbReference type="InterPro" id="IPR036640">
    <property type="entry name" value="ABC1_TM_sf"/>
</dbReference>
<feature type="transmembrane region" description="Helical" evidence="8">
    <location>
        <begin position="362"/>
        <end position="380"/>
    </location>
</feature>
<dbReference type="GO" id="GO:0005524">
    <property type="term" value="F:ATP binding"/>
    <property type="evidence" value="ECO:0007669"/>
    <property type="project" value="UniProtKB-KW"/>
</dbReference>
<feature type="domain" description="ABC transporter" evidence="9">
    <location>
        <begin position="430"/>
        <end position="664"/>
    </location>
</feature>
<evidence type="ECO:0000256" key="8">
    <source>
        <dbReference type="SAM" id="Phobius"/>
    </source>
</evidence>
<evidence type="ECO:0000259" key="10">
    <source>
        <dbReference type="PROSITE" id="PS50929"/>
    </source>
</evidence>
<dbReference type="CDD" id="cd18544">
    <property type="entry name" value="ABC_6TM_TmrA_like"/>
    <property type="match status" value="1"/>
</dbReference>
<dbReference type="FunFam" id="3.40.50.300:FF:000287">
    <property type="entry name" value="Multidrug ABC transporter ATP-binding protein"/>
    <property type="match status" value="1"/>
</dbReference>
<dbReference type="SUPFAM" id="SSF90123">
    <property type="entry name" value="ABC transporter transmembrane region"/>
    <property type="match status" value="1"/>
</dbReference>
<dbReference type="InterPro" id="IPR017871">
    <property type="entry name" value="ABC_transporter-like_CS"/>
</dbReference>
<keyword evidence="5 11" id="KW-0067">ATP-binding</keyword>
<keyword evidence="2" id="KW-0813">Transport</keyword>
<evidence type="ECO:0000256" key="6">
    <source>
        <dbReference type="ARBA" id="ARBA00022989"/>
    </source>
</evidence>
<keyword evidence="4" id="KW-0547">Nucleotide-binding</keyword>
<dbReference type="CDD" id="cd03254">
    <property type="entry name" value="ABCC_Glucan_exporter_like"/>
    <property type="match status" value="1"/>
</dbReference>
<dbReference type="InterPro" id="IPR027417">
    <property type="entry name" value="P-loop_NTPase"/>
</dbReference>
<dbReference type="KEGG" id="psua:FLK61_28690"/>
<comment type="subcellular location">
    <subcellularLocation>
        <location evidence="1">Cell membrane</location>
        <topology evidence="1">Multi-pass membrane protein</topology>
    </subcellularLocation>
</comment>
<dbReference type="Proteomes" id="UP000318138">
    <property type="component" value="Chromosome"/>
</dbReference>
<evidence type="ECO:0000256" key="2">
    <source>
        <dbReference type="ARBA" id="ARBA00022448"/>
    </source>
</evidence>
<dbReference type="SUPFAM" id="SSF52540">
    <property type="entry name" value="P-loop containing nucleoside triphosphate hydrolases"/>
    <property type="match status" value="1"/>
</dbReference>
<dbReference type="SMART" id="SM00382">
    <property type="entry name" value="AAA"/>
    <property type="match status" value="1"/>
</dbReference>
<dbReference type="InterPro" id="IPR003439">
    <property type="entry name" value="ABC_transporter-like_ATP-bd"/>
</dbReference>
<dbReference type="InterPro" id="IPR039421">
    <property type="entry name" value="Type_1_exporter"/>
</dbReference>
<dbReference type="InterPro" id="IPR003593">
    <property type="entry name" value="AAA+_ATPase"/>
</dbReference>
<dbReference type="Gene3D" id="1.20.1560.10">
    <property type="entry name" value="ABC transporter type 1, transmembrane domain"/>
    <property type="match status" value="1"/>
</dbReference>
<organism evidence="11 12">
    <name type="scientific">Paenalkalicoccus suaedae</name>
    <dbReference type="NCBI Taxonomy" id="2592382"/>
    <lineage>
        <taxon>Bacteria</taxon>
        <taxon>Bacillati</taxon>
        <taxon>Bacillota</taxon>
        <taxon>Bacilli</taxon>
        <taxon>Bacillales</taxon>
        <taxon>Bacillaceae</taxon>
        <taxon>Paenalkalicoccus</taxon>
    </lineage>
</organism>
<proteinExistence type="predicted"/>
<keyword evidence="12" id="KW-1185">Reference proteome</keyword>
<evidence type="ECO:0000313" key="12">
    <source>
        <dbReference type="Proteomes" id="UP000318138"/>
    </source>
</evidence>
<evidence type="ECO:0000256" key="5">
    <source>
        <dbReference type="ARBA" id="ARBA00022840"/>
    </source>
</evidence>
<keyword evidence="6 8" id="KW-1133">Transmembrane helix</keyword>
<dbReference type="PANTHER" id="PTHR24221">
    <property type="entry name" value="ATP-BINDING CASSETTE SUB-FAMILY B"/>
    <property type="match status" value="1"/>
</dbReference>
<dbReference type="PROSITE" id="PS50893">
    <property type="entry name" value="ABC_TRANSPORTER_2"/>
    <property type="match status" value="1"/>
</dbReference>
<keyword evidence="3 8" id="KW-0812">Transmembrane</keyword>
<evidence type="ECO:0000256" key="7">
    <source>
        <dbReference type="ARBA" id="ARBA00023136"/>
    </source>
</evidence>
<dbReference type="GO" id="GO:0005886">
    <property type="term" value="C:plasma membrane"/>
    <property type="evidence" value="ECO:0007669"/>
    <property type="project" value="UniProtKB-SubCell"/>
</dbReference>
<dbReference type="Pfam" id="PF00664">
    <property type="entry name" value="ABC_membrane"/>
    <property type="match status" value="1"/>
</dbReference>
<protein>
    <submittedName>
        <fullName evidence="11">ABC transporter ATP-binding protein</fullName>
    </submittedName>
</protein>
<dbReference type="PANTHER" id="PTHR24221:SF430">
    <property type="entry name" value="MULTIDRUG RESISTANCE ABC TRANSPORTER ATP-BINDING_PERMEASE PROTEIN YHEH-RELATED"/>
    <property type="match status" value="1"/>
</dbReference>